<organism evidence="1 2">
    <name type="scientific">Candidatus Nitrospira neomarina</name>
    <dbReference type="NCBI Taxonomy" id="3020899"/>
    <lineage>
        <taxon>Bacteria</taxon>
        <taxon>Pseudomonadati</taxon>
        <taxon>Nitrospirota</taxon>
        <taxon>Nitrospiria</taxon>
        <taxon>Nitrospirales</taxon>
        <taxon>Nitrospiraceae</taxon>
        <taxon>Nitrospira</taxon>
    </lineage>
</organism>
<dbReference type="Proteomes" id="UP001302494">
    <property type="component" value="Chromosome"/>
</dbReference>
<dbReference type="AlphaFoldDB" id="A0AA96GG03"/>
<name>A0AA96GG03_9BACT</name>
<reference evidence="1 2" key="1">
    <citation type="submission" date="2023-01" db="EMBL/GenBank/DDBJ databases">
        <title>Cultivation and genomic characterization of new, ubiquitous marine nitrite-oxidizing bacteria from the Nitrospirales.</title>
        <authorList>
            <person name="Mueller A.J."/>
            <person name="Daebeler A."/>
            <person name="Herbold C.W."/>
            <person name="Kirkegaard R.H."/>
            <person name="Daims H."/>
        </authorList>
    </citation>
    <scope>NUCLEOTIDE SEQUENCE [LARGE SCALE GENOMIC DNA]</scope>
    <source>
        <strain evidence="1 2">DK</strain>
    </source>
</reference>
<gene>
    <name evidence="1" type="ORF">PQG83_12090</name>
</gene>
<dbReference type="RefSeq" id="WP_312741327.1">
    <property type="nucleotide sequence ID" value="NZ_CP116968.1"/>
</dbReference>
<sequence>MELIQQLVSSLNINEGQAKGGAGLLFNLAKEKLSSGEFQQLADKVPGVRDLLGAAPAPSPAASAGGGMMGALGGMAASLGAGGLGEKMGGLGNLANLASGFSQLGLSPDMIGKFVPIVLSFVQNQGGDSMKGLLEKVLKPGPSTT</sequence>
<keyword evidence="2" id="KW-1185">Reference proteome</keyword>
<dbReference type="Pfam" id="PF11075">
    <property type="entry name" value="DUF2780"/>
    <property type="match status" value="1"/>
</dbReference>
<dbReference type="EMBL" id="CP116968">
    <property type="protein sequence ID" value="WNM60502.1"/>
    <property type="molecule type" value="Genomic_DNA"/>
</dbReference>
<protein>
    <submittedName>
        <fullName evidence="1">DUF2780 domain-containing protein</fullName>
    </submittedName>
</protein>
<dbReference type="InterPro" id="IPR021302">
    <property type="entry name" value="DUF2780_VcgC/VcgE"/>
</dbReference>
<evidence type="ECO:0000313" key="2">
    <source>
        <dbReference type="Proteomes" id="UP001302494"/>
    </source>
</evidence>
<accession>A0AA96GG03</accession>
<evidence type="ECO:0000313" key="1">
    <source>
        <dbReference type="EMBL" id="WNM60502.1"/>
    </source>
</evidence>
<dbReference type="KEGG" id="nneo:PQG83_12090"/>
<proteinExistence type="predicted"/>